<dbReference type="GO" id="GO:0042840">
    <property type="term" value="P:D-glucuronate catabolic process"/>
    <property type="evidence" value="ECO:0007669"/>
    <property type="project" value="TreeGrafter"/>
</dbReference>
<dbReference type="EC" id="5.3.1.12" evidence="4 7"/>
<comment type="pathway">
    <text evidence="2 7">Carbohydrate metabolism; pentose and glucuronate interconversion.</text>
</comment>
<comment type="catalytic activity">
    <reaction evidence="7">
        <text>aldehydo-D-galacturonate = keto-D-tagaturonate</text>
        <dbReference type="Rhea" id="RHEA:27702"/>
        <dbReference type="ChEBI" id="CHEBI:12952"/>
        <dbReference type="ChEBI" id="CHEBI:17886"/>
    </reaction>
</comment>
<dbReference type="Gene3D" id="1.10.2020.10">
    <property type="entry name" value="uronate isomerase, domain 2, chain A"/>
    <property type="match status" value="1"/>
</dbReference>
<dbReference type="EMBL" id="LVYD01000042">
    <property type="protein sequence ID" value="OQP64342.1"/>
    <property type="molecule type" value="Genomic_DNA"/>
</dbReference>
<evidence type="ECO:0000313" key="9">
    <source>
        <dbReference type="Proteomes" id="UP000192796"/>
    </source>
</evidence>
<dbReference type="RefSeq" id="WP_081146958.1">
    <property type="nucleotide sequence ID" value="NZ_LVYD01000042.1"/>
</dbReference>
<dbReference type="Proteomes" id="UP000192796">
    <property type="component" value="Unassembled WGS sequence"/>
</dbReference>
<dbReference type="HAMAP" id="MF_00675">
    <property type="entry name" value="UxaC"/>
    <property type="match status" value="1"/>
</dbReference>
<dbReference type="OrthoDB" id="9766564at2"/>
<keyword evidence="6 7" id="KW-0413">Isomerase</keyword>
<comment type="similarity">
    <text evidence="3 7">Belongs to the metallo-dependent hydrolases superfamily. Uronate isomerase family.</text>
</comment>
<gene>
    <name evidence="7" type="primary">uxaC</name>
    <name evidence="8" type="ORF">A3860_20435</name>
</gene>
<dbReference type="PANTHER" id="PTHR30068">
    <property type="entry name" value="URONATE ISOMERASE"/>
    <property type="match status" value="1"/>
</dbReference>
<comment type="catalytic activity">
    <reaction evidence="1 7">
        <text>D-glucuronate = D-fructuronate</text>
        <dbReference type="Rhea" id="RHEA:13049"/>
        <dbReference type="ChEBI" id="CHEBI:58720"/>
        <dbReference type="ChEBI" id="CHEBI:59863"/>
        <dbReference type="EC" id="5.3.1.12"/>
    </reaction>
</comment>
<dbReference type="AlphaFoldDB" id="A0A1V9G179"/>
<evidence type="ECO:0000256" key="3">
    <source>
        <dbReference type="ARBA" id="ARBA00008397"/>
    </source>
</evidence>
<comment type="caution">
    <text evidence="8">The sequence shown here is derived from an EMBL/GenBank/DDBJ whole genome shotgun (WGS) entry which is preliminary data.</text>
</comment>
<evidence type="ECO:0000256" key="4">
    <source>
        <dbReference type="ARBA" id="ARBA00012546"/>
    </source>
</evidence>
<evidence type="ECO:0000256" key="2">
    <source>
        <dbReference type="ARBA" id="ARBA00004892"/>
    </source>
</evidence>
<dbReference type="UniPathway" id="UPA00246"/>
<sequence>MKKFVDEHFLLQTPTAQKLYHEFAKQMPIIDYHCHLPPDQIANDTRFENLTQIWLYGDHYKWRAMRTNGINEEFITGSKSDYEKFEKWAETVPYTLRNPLYHWTHLELQRYFGIHDILDGRTAKKVYEEATAKLQTKDYSVRGLLRKMNVKVVCTTDDPVDNLEFHKKIKADNFEVKVLPAYRPDKAMNVDDAATFNAYVAKVEAASNTSVGSNYGDYLSALKKQHDFFATMGCSVSDHGLEQIYAEDYTETEIRNIFTKIRSGKELTFEENLKFKSAMLVEFARWDWEKGWVQQYHLGALRNNNSRMLKRLGPDTGWDSIGDFSQARQLAKFLNRLDAENQLAKTILYNLNPADNELMATMIGNFNDGSVAGKVQFGSGWWFLDQKDGMTKQINALSNMGLLSKFVGMLTDSRSFLSFPRHEYFRRLLCNMFGDDIENGEMPADIDWVGKVIQDICFNNAKNYFNW</sequence>
<evidence type="ECO:0000256" key="6">
    <source>
        <dbReference type="ARBA" id="ARBA00023235"/>
    </source>
</evidence>
<organism evidence="8 9">
    <name type="scientific">Niastella vici</name>
    <dbReference type="NCBI Taxonomy" id="1703345"/>
    <lineage>
        <taxon>Bacteria</taxon>
        <taxon>Pseudomonadati</taxon>
        <taxon>Bacteroidota</taxon>
        <taxon>Chitinophagia</taxon>
        <taxon>Chitinophagales</taxon>
        <taxon>Chitinophagaceae</taxon>
        <taxon>Niastella</taxon>
    </lineage>
</organism>
<evidence type="ECO:0000256" key="7">
    <source>
        <dbReference type="HAMAP-Rule" id="MF_00675"/>
    </source>
</evidence>
<reference evidence="8 9" key="1">
    <citation type="submission" date="2016-03" db="EMBL/GenBank/DDBJ databases">
        <title>Niastella vici sp. nov., isolated from farmland soil.</title>
        <authorList>
            <person name="Chen L."/>
            <person name="Wang D."/>
            <person name="Yang S."/>
            <person name="Wang G."/>
        </authorList>
    </citation>
    <scope>NUCLEOTIDE SEQUENCE [LARGE SCALE GENOMIC DNA]</scope>
    <source>
        <strain evidence="8 9">DJ57</strain>
    </source>
</reference>
<evidence type="ECO:0000256" key="1">
    <source>
        <dbReference type="ARBA" id="ARBA00001165"/>
    </source>
</evidence>
<proteinExistence type="inferred from homology"/>
<dbReference type="PANTHER" id="PTHR30068:SF4">
    <property type="entry name" value="URONATE ISOMERASE"/>
    <property type="match status" value="1"/>
</dbReference>
<protein>
    <recommendedName>
        <fullName evidence="5 7">Uronate isomerase</fullName>
        <ecNumber evidence="4 7">5.3.1.12</ecNumber>
    </recommendedName>
    <alternativeName>
        <fullName evidence="7">Glucuronate isomerase</fullName>
    </alternativeName>
    <alternativeName>
        <fullName evidence="7">Uronic isomerase</fullName>
    </alternativeName>
</protein>
<dbReference type="InterPro" id="IPR003766">
    <property type="entry name" value="Uronate_isomerase"/>
</dbReference>
<dbReference type="GO" id="GO:0008880">
    <property type="term" value="F:glucuronate isomerase activity"/>
    <property type="evidence" value="ECO:0007669"/>
    <property type="project" value="UniProtKB-UniRule"/>
</dbReference>
<keyword evidence="9" id="KW-1185">Reference proteome</keyword>
<dbReference type="GO" id="GO:0019698">
    <property type="term" value="P:D-galacturonate catabolic process"/>
    <property type="evidence" value="ECO:0007669"/>
    <property type="project" value="TreeGrafter"/>
</dbReference>
<dbReference type="NCBIfam" id="NF002794">
    <property type="entry name" value="PRK02925.1"/>
    <property type="match status" value="1"/>
</dbReference>
<dbReference type="Pfam" id="PF02614">
    <property type="entry name" value="UxaC"/>
    <property type="match status" value="1"/>
</dbReference>
<dbReference type="Gene3D" id="3.20.20.140">
    <property type="entry name" value="Metal-dependent hydrolases"/>
    <property type="match status" value="1"/>
</dbReference>
<evidence type="ECO:0000313" key="8">
    <source>
        <dbReference type="EMBL" id="OQP64342.1"/>
    </source>
</evidence>
<name>A0A1V9G179_9BACT</name>
<dbReference type="SUPFAM" id="SSF51556">
    <property type="entry name" value="Metallo-dependent hydrolases"/>
    <property type="match status" value="1"/>
</dbReference>
<evidence type="ECO:0000256" key="5">
    <source>
        <dbReference type="ARBA" id="ARBA00020555"/>
    </source>
</evidence>
<accession>A0A1V9G179</accession>
<dbReference type="InterPro" id="IPR032466">
    <property type="entry name" value="Metal_Hydrolase"/>
</dbReference>
<dbReference type="STRING" id="1703345.A3860_20435"/>